<dbReference type="PANTHER" id="PTHR27002">
    <property type="entry name" value="RECEPTOR-LIKE SERINE/THREONINE-PROTEIN KINASE SD1-8"/>
    <property type="match status" value="1"/>
</dbReference>
<dbReference type="InterPro" id="IPR011009">
    <property type="entry name" value="Kinase-like_dom_sf"/>
</dbReference>
<comment type="subcellular location">
    <subcellularLocation>
        <location evidence="1">Membrane</location>
        <topology evidence="1">Single-pass membrane protein</topology>
    </subcellularLocation>
</comment>
<evidence type="ECO:0000259" key="18">
    <source>
        <dbReference type="PROSITE" id="PS50011"/>
    </source>
</evidence>
<dbReference type="GO" id="GO:0005886">
    <property type="term" value="C:plasma membrane"/>
    <property type="evidence" value="ECO:0007669"/>
    <property type="project" value="TreeGrafter"/>
</dbReference>
<dbReference type="FunFam" id="1.10.510.10:FF:000343">
    <property type="entry name" value="Cysteine-rich receptor-like protein kinase 28"/>
    <property type="match status" value="1"/>
</dbReference>
<evidence type="ECO:0000256" key="9">
    <source>
        <dbReference type="ARBA" id="ARBA00022777"/>
    </source>
</evidence>
<dbReference type="CDD" id="cd14066">
    <property type="entry name" value="STKc_IRAK"/>
    <property type="match status" value="1"/>
</dbReference>
<evidence type="ECO:0000256" key="6">
    <source>
        <dbReference type="ARBA" id="ARBA00022729"/>
    </source>
</evidence>
<evidence type="ECO:0000256" key="7">
    <source>
        <dbReference type="ARBA" id="ARBA00022737"/>
    </source>
</evidence>
<dbReference type="Gene3D" id="1.10.510.10">
    <property type="entry name" value="Transferase(Phosphotransferase) domain 1"/>
    <property type="match status" value="1"/>
</dbReference>
<evidence type="ECO:0000256" key="12">
    <source>
        <dbReference type="ARBA" id="ARBA00023136"/>
    </source>
</evidence>
<feature type="domain" description="Gnk2-homologous" evidence="19">
    <location>
        <begin position="132"/>
        <end position="240"/>
    </location>
</feature>
<evidence type="ECO:0000256" key="14">
    <source>
        <dbReference type="ARBA" id="ARBA00023180"/>
    </source>
</evidence>
<keyword evidence="12 16" id="KW-0472">Membrane</keyword>
<dbReference type="GO" id="GO:0009737">
    <property type="term" value="P:response to abscisic acid"/>
    <property type="evidence" value="ECO:0007669"/>
    <property type="project" value="UniProtKB-ARBA"/>
</dbReference>
<gene>
    <name evidence="20" type="ORF">F3Y22_tig00010533pilonHSYRG00366</name>
</gene>
<dbReference type="AlphaFoldDB" id="A0A6A3C5G2"/>
<keyword evidence="6 17" id="KW-0732">Signal</keyword>
<feature type="region of interest" description="Disordered" evidence="15">
    <location>
        <begin position="249"/>
        <end position="274"/>
    </location>
</feature>
<evidence type="ECO:0000313" key="21">
    <source>
        <dbReference type="Proteomes" id="UP000436088"/>
    </source>
</evidence>
<evidence type="ECO:0000256" key="11">
    <source>
        <dbReference type="ARBA" id="ARBA00022989"/>
    </source>
</evidence>
<dbReference type="InterPro" id="IPR008271">
    <property type="entry name" value="Ser/Thr_kinase_AS"/>
</dbReference>
<dbReference type="InterPro" id="IPR002902">
    <property type="entry name" value="GNK2"/>
</dbReference>
<evidence type="ECO:0000256" key="8">
    <source>
        <dbReference type="ARBA" id="ARBA00022741"/>
    </source>
</evidence>
<dbReference type="FunFam" id="3.30.430.20:FF:000007">
    <property type="entry name" value="Cysteine-rich receptor-like protein kinase 11"/>
    <property type="match status" value="1"/>
</dbReference>
<evidence type="ECO:0000256" key="2">
    <source>
        <dbReference type="ARBA" id="ARBA00022527"/>
    </source>
</evidence>
<keyword evidence="11 16" id="KW-1133">Transmembrane helix</keyword>
<dbReference type="PANTHER" id="PTHR27002:SF861">
    <property type="entry name" value="CYSTEINE-RICH RECEPTOR-LIKE PROTEIN KINASE 14 ISOFORM X1"/>
    <property type="match status" value="1"/>
</dbReference>
<evidence type="ECO:0000256" key="4">
    <source>
        <dbReference type="ARBA" id="ARBA00022679"/>
    </source>
</evidence>
<dbReference type="SMART" id="SM00220">
    <property type="entry name" value="S_TKc"/>
    <property type="match status" value="1"/>
</dbReference>
<keyword evidence="13" id="KW-0675">Receptor</keyword>
<dbReference type="EMBL" id="VEPZ02000472">
    <property type="protein sequence ID" value="KAE8724425.1"/>
    <property type="molecule type" value="Genomic_DNA"/>
</dbReference>
<evidence type="ECO:0000256" key="15">
    <source>
        <dbReference type="SAM" id="MobiDB-lite"/>
    </source>
</evidence>
<proteinExistence type="predicted"/>
<dbReference type="PROSITE" id="PS51473">
    <property type="entry name" value="GNK2"/>
    <property type="match status" value="2"/>
</dbReference>
<dbReference type="PROSITE" id="PS00108">
    <property type="entry name" value="PROTEIN_KINASE_ST"/>
    <property type="match status" value="1"/>
</dbReference>
<protein>
    <submittedName>
        <fullName evidence="20">Cysteine-rich RLK (RECEPTOR-like protein kinase) 14, putative isoform 1</fullName>
    </submittedName>
</protein>
<keyword evidence="9" id="KW-0418">Kinase</keyword>
<dbReference type="Pfam" id="PF01657">
    <property type="entry name" value="Stress-antifung"/>
    <property type="match status" value="2"/>
</dbReference>
<dbReference type="Pfam" id="PF07714">
    <property type="entry name" value="PK_Tyr_Ser-Thr"/>
    <property type="match status" value="1"/>
</dbReference>
<dbReference type="GO" id="GO:0004674">
    <property type="term" value="F:protein serine/threonine kinase activity"/>
    <property type="evidence" value="ECO:0007669"/>
    <property type="project" value="UniProtKB-KW"/>
</dbReference>
<evidence type="ECO:0000313" key="20">
    <source>
        <dbReference type="EMBL" id="KAE8724425.1"/>
    </source>
</evidence>
<evidence type="ECO:0000259" key="19">
    <source>
        <dbReference type="PROSITE" id="PS51473"/>
    </source>
</evidence>
<keyword evidence="3" id="KW-0597">Phosphoprotein</keyword>
<dbReference type="CDD" id="cd23509">
    <property type="entry name" value="Gnk2-like"/>
    <property type="match status" value="2"/>
</dbReference>
<evidence type="ECO:0000256" key="17">
    <source>
        <dbReference type="SAM" id="SignalP"/>
    </source>
</evidence>
<keyword evidence="5 16" id="KW-0812">Transmembrane</keyword>
<dbReference type="GO" id="GO:0005524">
    <property type="term" value="F:ATP binding"/>
    <property type="evidence" value="ECO:0007669"/>
    <property type="project" value="UniProtKB-KW"/>
</dbReference>
<name>A0A6A3C5G2_HIBSY</name>
<organism evidence="20 21">
    <name type="scientific">Hibiscus syriacus</name>
    <name type="common">Rose of Sharon</name>
    <dbReference type="NCBI Taxonomy" id="106335"/>
    <lineage>
        <taxon>Eukaryota</taxon>
        <taxon>Viridiplantae</taxon>
        <taxon>Streptophyta</taxon>
        <taxon>Embryophyta</taxon>
        <taxon>Tracheophyta</taxon>
        <taxon>Spermatophyta</taxon>
        <taxon>Magnoliopsida</taxon>
        <taxon>eudicotyledons</taxon>
        <taxon>Gunneridae</taxon>
        <taxon>Pentapetalae</taxon>
        <taxon>rosids</taxon>
        <taxon>malvids</taxon>
        <taxon>Malvales</taxon>
        <taxon>Malvaceae</taxon>
        <taxon>Malvoideae</taxon>
        <taxon>Hibiscus</taxon>
    </lineage>
</organism>
<evidence type="ECO:0000256" key="16">
    <source>
        <dbReference type="SAM" id="Phobius"/>
    </source>
</evidence>
<reference evidence="20" key="1">
    <citation type="submission" date="2019-09" db="EMBL/GenBank/DDBJ databases">
        <title>Draft genome information of white flower Hibiscus syriacus.</title>
        <authorList>
            <person name="Kim Y.-M."/>
        </authorList>
    </citation>
    <scope>NUCLEOTIDE SEQUENCE [LARGE SCALE GENOMIC DNA]</scope>
    <source>
        <strain evidence="20">YM2019G1</strain>
    </source>
</reference>
<feature type="chain" id="PRO_5025406345" evidence="17">
    <location>
        <begin position="25"/>
        <end position="680"/>
    </location>
</feature>
<dbReference type="InterPro" id="IPR000719">
    <property type="entry name" value="Prot_kinase_dom"/>
</dbReference>
<dbReference type="Proteomes" id="UP000436088">
    <property type="component" value="Unassembled WGS sequence"/>
</dbReference>
<feature type="compositionally biased region" description="Pro residues" evidence="15">
    <location>
        <begin position="254"/>
        <end position="270"/>
    </location>
</feature>
<keyword evidence="14" id="KW-0325">Glycoprotein</keyword>
<evidence type="ECO:0000256" key="3">
    <source>
        <dbReference type="ARBA" id="ARBA00022553"/>
    </source>
</evidence>
<keyword evidence="2" id="KW-0723">Serine/threonine-protein kinase</keyword>
<comment type="caution">
    <text evidence="20">The sequence shown here is derived from an EMBL/GenBank/DDBJ whole genome shotgun (WGS) entry which is preliminary data.</text>
</comment>
<keyword evidence="4" id="KW-0808">Transferase</keyword>
<feature type="transmembrane region" description="Helical" evidence="16">
    <location>
        <begin position="288"/>
        <end position="310"/>
    </location>
</feature>
<keyword evidence="7" id="KW-0677">Repeat</keyword>
<dbReference type="InterPro" id="IPR038408">
    <property type="entry name" value="GNK2_sf"/>
</dbReference>
<dbReference type="PROSITE" id="PS50011">
    <property type="entry name" value="PROTEIN_KINASE_DOM"/>
    <property type="match status" value="1"/>
</dbReference>
<evidence type="ECO:0000256" key="13">
    <source>
        <dbReference type="ARBA" id="ARBA00023170"/>
    </source>
</evidence>
<feature type="domain" description="Gnk2-homologous" evidence="19">
    <location>
        <begin position="22"/>
        <end position="126"/>
    </location>
</feature>
<dbReference type="FunFam" id="3.30.200.20:FF:000142">
    <property type="entry name" value="Cysteine-rich receptor-like protein kinase 10"/>
    <property type="match status" value="1"/>
</dbReference>
<accession>A0A6A3C5G2</accession>
<sequence>MWVKLKAVSSILSYLVIGIGLVAAAPRCYDTGNFTTNSTYGNNRDLLLASLPSNASANGGFFNTTIGQGSDKVYALAMCKGDSTPEKCFSLVNDTIHELMANCPNQKEAYSWTGDFSVVHYADHSFLGTLELEPSSAVYNTGNITSNLTEFDTVWESLIKNVMRKASNGSSSLKYATGEAELGAFQTIYSLMQCTPDLSEQDCVSCLRQSANSYVSCCHGKRGGVVERPNCLFRWDMYPFYRPNASTTASLSPPASPSRLPPPAASPPPQSVDSEIIKEGGGISSRTLVIIVVPSVTFIVVLVILGIVVLPMRIKKKKQNDQNNKMHVESLQIDFHAVRAATENFSDANMLGRGGFGPVYKGKLEDGREVAIKRLSVNSGQGTREFKNEVMLLAKLQHRNLVKLLGFSFEQKERVLIYEFLPNSSLDNFIFGTSYNFTTFADPVKRLLLNWDKRYRIIEGTAKGMVYLHEDSQYRIIHRDLKAANILLDEEMNPKISDFGMAKLFVVDQTRADTSKIVGTYGYMAPEYAWHGQYSVKSDVYAFGVLVLEIISGHRINSFTNQVGDSLLTHAWRNWNGGTSLEFVDPILRDGSRSEIMRCIHLGLLCVQENIAYRPTMASVVLMLSSYSMSLPVPLRPAFSMNTNTETATMSDSLLLFNQSEREAIQDSVNEASISELDPR</sequence>
<feature type="domain" description="Protein kinase" evidence="18">
    <location>
        <begin position="345"/>
        <end position="674"/>
    </location>
</feature>
<keyword evidence="8" id="KW-0547">Nucleotide-binding</keyword>
<evidence type="ECO:0000256" key="10">
    <source>
        <dbReference type="ARBA" id="ARBA00022840"/>
    </source>
</evidence>
<dbReference type="InterPro" id="IPR001245">
    <property type="entry name" value="Ser-Thr/Tyr_kinase_cat_dom"/>
</dbReference>
<evidence type="ECO:0000256" key="1">
    <source>
        <dbReference type="ARBA" id="ARBA00004167"/>
    </source>
</evidence>
<keyword evidence="10" id="KW-0067">ATP-binding</keyword>
<dbReference type="Gene3D" id="3.30.430.20">
    <property type="entry name" value="Gnk2 domain, C-X8-C-X2-C motif"/>
    <property type="match status" value="2"/>
</dbReference>
<feature type="signal peptide" evidence="17">
    <location>
        <begin position="1"/>
        <end position="24"/>
    </location>
</feature>
<keyword evidence="21" id="KW-1185">Reference proteome</keyword>
<dbReference type="Gene3D" id="3.30.200.20">
    <property type="entry name" value="Phosphorylase Kinase, domain 1"/>
    <property type="match status" value="1"/>
</dbReference>
<dbReference type="SUPFAM" id="SSF56112">
    <property type="entry name" value="Protein kinase-like (PK-like)"/>
    <property type="match status" value="1"/>
</dbReference>
<evidence type="ECO:0000256" key="5">
    <source>
        <dbReference type="ARBA" id="ARBA00022692"/>
    </source>
</evidence>